<dbReference type="AlphaFoldDB" id="A0A4R5AKJ2"/>
<dbReference type="Proteomes" id="UP000295578">
    <property type="component" value="Unassembled WGS sequence"/>
</dbReference>
<evidence type="ECO:0000313" key="3">
    <source>
        <dbReference type="Proteomes" id="UP000295578"/>
    </source>
</evidence>
<dbReference type="EMBL" id="SMKY01000210">
    <property type="protein sequence ID" value="TDD72150.1"/>
    <property type="molecule type" value="Genomic_DNA"/>
</dbReference>
<feature type="domain" description="DUF4097" evidence="1">
    <location>
        <begin position="136"/>
        <end position="263"/>
    </location>
</feature>
<sequence length="269" mass="27859">MLKVFNTFGIDFGGSLPPSFRRSLPLATGSLLLLASLTGCGASAADATPERRDFGPAGSRLTIAKDQGDLEIRPADVKNVQVTRRFDRWALIGGKPSATWELAGDRLTLSTDCGALIGGCAVRYQVLVPRSLTVGIEGQNGTISATGFGTALRIRSTNGAIKVNGATGPLDLRSENGELRSTATRSPQLSATSQSGKVDLSFAAAPRQATVTTENGEVKVTVPRATYKISTTTDSGDVHADVPKDASAPRSITVRTDSGAITLNTAAGG</sequence>
<gene>
    <name evidence="2" type="ORF">E1293_33035</name>
</gene>
<dbReference type="OrthoDB" id="5243271at2"/>
<dbReference type="Pfam" id="PF13349">
    <property type="entry name" value="DUF4097"/>
    <property type="match status" value="1"/>
</dbReference>
<reference evidence="2 3" key="1">
    <citation type="submission" date="2019-03" db="EMBL/GenBank/DDBJ databases">
        <title>Draft genome sequences of novel Actinobacteria.</title>
        <authorList>
            <person name="Sahin N."/>
            <person name="Ay H."/>
            <person name="Saygin H."/>
        </authorList>
    </citation>
    <scope>NUCLEOTIDE SEQUENCE [LARGE SCALE GENOMIC DNA]</scope>
    <source>
        <strain evidence="2 3">DSM 45941</strain>
    </source>
</reference>
<name>A0A4R5AKJ2_9ACTN</name>
<evidence type="ECO:0000313" key="2">
    <source>
        <dbReference type="EMBL" id="TDD72150.1"/>
    </source>
</evidence>
<organism evidence="2 3">
    <name type="scientific">Actinomadura darangshiensis</name>
    <dbReference type="NCBI Taxonomy" id="705336"/>
    <lineage>
        <taxon>Bacteria</taxon>
        <taxon>Bacillati</taxon>
        <taxon>Actinomycetota</taxon>
        <taxon>Actinomycetes</taxon>
        <taxon>Streptosporangiales</taxon>
        <taxon>Thermomonosporaceae</taxon>
        <taxon>Actinomadura</taxon>
    </lineage>
</organism>
<comment type="caution">
    <text evidence="2">The sequence shown here is derived from an EMBL/GenBank/DDBJ whole genome shotgun (WGS) entry which is preliminary data.</text>
</comment>
<proteinExistence type="predicted"/>
<accession>A0A4R5AKJ2</accession>
<evidence type="ECO:0000259" key="1">
    <source>
        <dbReference type="Pfam" id="PF13349"/>
    </source>
</evidence>
<protein>
    <recommendedName>
        <fullName evidence="1">DUF4097 domain-containing protein</fullName>
    </recommendedName>
</protein>
<keyword evidence="3" id="KW-1185">Reference proteome</keyword>
<dbReference type="InterPro" id="IPR025164">
    <property type="entry name" value="Toastrack_DUF4097"/>
</dbReference>